<evidence type="ECO:0000256" key="2">
    <source>
        <dbReference type="ARBA" id="ARBA00022679"/>
    </source>
</evidence>
<gene>
    <name evidence="6" type="ORF">AGRA3207_007692</name>
</gene>
<keyword evidence="1" id="KW-0328">Glycosyltransferase</keyword>
<evidence type="ECO:0000313" key="7">
    <source>
        <dbReference type="Proteomes" id="UP001049518"/>
    </source>
</evidence>
<feature type="compositionally biased region" description="Basic and acidic residues" evidence="3">
    <location>
        <begin position="423"/>
        <end position="441"/>
    </location>
</feature>
<dbReference type="Pfam" id="PF13439">
    <property type="entry name" value="Glyco_transf_4"/>
    <property type="match status" value="1"/>
</dbReference>
<dbReference type="PANTHER" id="PTHR12526:SF627">
    <property type="entry name" value="D-RHAMNOSYLTRANSFERASE WBPZ"/>
    <property type="match status" value="1"/>
</dbReference>
<dbReference type="PANTHER" id="PTHR12526">
    <property type="entry name" value="GLYCOSYLTRANSFERASE"/>
    <property type="match status" value="1"/>
</dbReference>
<evidence type="ECO:0000256" key="1">
    <source>
        <dbReference type="ARBA" id="ARBA00022676"/>
    </source>
</evidence>
<proteinExistence type="predicted"/>
<evidence type="ECO:0000259" key="4">
    <source>
        <dbReference type="Pfam" id="PF00534"/>
    </source>
</evidence>
<dbReference type="InterPro" id="IPR001296">
    <property type="entry name" value="Glyco_trans_1"/>
</dbReference>
<evidence type="ECO:0000313" key="6">
    <source>
        <dbReference type="EMBL" id="QXJ27021.1"/>
    </source>
</evidence>
<feature type="region of interest" description="Disordered" evidence="3">
    <location>
        <begin position="406"/>
        <end position="441"/>
    </location>
</feature>
<sequence length="441" mass="48265">MHRILRRAALWALRPLRWRRVPPPRGRLRVRVLLQHAHGTGGTVRTVLNLCGHLARDHDVEIVSVVRKRERPFFPLPPDVGVVFADDRVSPRSGPARVLARLPSLLTPVDEASFRGMTLWTDLRLLRTLCDTPPDVLIATRPSLNLLAAELAPGGVVTVGQDHMSLPAYRPRLRRQIVRRYRRLTALATLTETARAEYAAALRDAPVRVVRIPNASPDLPGGPSRRDAAVVLAAGRLVHTKGFDLLIRAFEPLAAAHPGWTLRIFGSGSGDARLRAMVAERGLTGRVDLRPATARLAAEMEDASVFALPSRREGLPMVVIEAMGKGLPVAAFDCRTGPADLITSGHDGLLVPPGDVTALTAALGALIADPALRDRLGEEARHTARAYDLRHIGRRWTRLLAELRPHNPIAPGPAHRPCLEQPTGRETDAMDHQRERSPEGS</sequence>
<keyword evidence="2" id="KW-0808">Transferase</keyword>
<dbReference type="SUPFAM" id="SSF53756">
    <property type="entry name" value="UDP-Glycosyltransferase/glycogen phosphorylase"/>
    <property type="match status" value="1"/>
</dbReference>
<feature type="domain" description="Glycosyltransferase subfamily 4-like N-terminal" evidence="5">
    <location>
        <begin position="41"/>
        <end position="214"/>
    </location>
</feature>
<keyword evidence="7" id="KW-1185">Reference proteome</keyword>
<protein>
    <submittedName>
        <fullName evidence="6">Glycosyltransferase family 4 protein</fullName>
    </submittedName>
</protein>
<evidence type="ECO:0000259" key="5">
    <source>
        <dbReference type="Pfam" id="PF13439"/>
    </source>
</evidence>
<dbReference type="InterPro" id="IPR028098">
    <property type="entry name" value="Glyco_trans_4-like_N"/>
</dbReference>
<feature type="domain" description="Glycosyl transferase family 1" evidence="4">
    <location>
        <begin position="226"/>
        <end position="382"/>
    </location>
</feature>
<organism evidence="6 7">
    <name type="scientific">Actinomadura graeca</name>
    <dbReference type="NCBI Taxonomy" id="2750812"/>
    <lineage>
        <taxon>Bacteria</taxon>
        <taxon>Bacillati</taxon>
        <taxon>Actinomycetota</taxon>
        <taxon>Actinomycetes</taxon>
        <taxon>Streptosporangiales</taxon>
        <taxon>Thermomonosporaceae</taxon>
        <taxon>Actinomadura</taxon>
    </lineage>
</organism>
<dbReference type="CDD" id="cd03820">
    <property type="entry name" value="GT4_AmsD-like"/>
    <property type="match status" value="1"/>
</dbReference>
<evidence type="ECO:0000256" key="3">
    <source>
        <dbReference type="SAM" id="MobiDB-lite"/>
    </source>
</evidence>
<reference evidence="6" key="1">
    <citation type="submission" date="2020-07" db="EMBL/GenBank/DDBJ databases">
        <authorList>
            <person name="Tarantini F.S."/>
            <person name="Hong K.W."/>
            <person name="Chan K.G."/>
        </authorList>
    </citation>
    <scope>NUCLEOTIDE SEQUENCE</scope>
    <source>
        <strain evidence="6">32-07</strain>
    </source>
</reference>
<dbReference type="EMBL" id="CP059572">
    <property type="protein sequence ID" value="QXJ27021.1"/>
    <property type="molecule type" value="Genomic_DNA"/>
</dbReference>
<name>A0ABX8R7F8_9ACTN</name>
<accession>A0ABX8R7F8</accession>
<dbReference type="Pfam" id="PF00534">
    <property type="entry name" value="Glycos_transf_1"/>
    <property type="match status" value="1"/>
</dbReference>
<dbReference type="Proteomes" id="UP001049518">
    <property type="component" value="Chromosome"/>
</dbReference>
<dbReference type="Gene3D" id="3.40.50.2000">
    <property type="entry name" value="Glycogen Phosphorylase B"/>
    <property type="match status" value="2"/>
</dbReference>